<comment type="catalytic activity">
    <reaction evidence="18">
        <text>RNA(n) + a ribonucleoside 5'-triphosphate = RNA(n+1) + diphosphate</text>
        <dbReference type="Rhea" id="RHEA:21248"/>
        <dbReference type="Rhea" id="RHEA-COMP:14527"/>
        <dbReference type="Rhea" id="RHEA-COMP:17342"/>
        <dbReference type="ChEBI" id="CHEBI:33019"/>
        <dbReference type="ChEBI" id="CHEBI:61557"/>
        <dbReference type="ChEBI" id="CHEBI:140395"/>
        <dbReference type="EC" id="2.7.7.6"/>
    </reaction>
</comment>
<dbReference type="InterPro" id="IPR015712">
    <property type="entry name" value="DNA-dir_RNA_pol_su2"/>
</dbReference>
<keyword evidence="13" id="KW-0862">Zinc</keyword>
<dbReference type="SUPFAM" id="SSF64484">
    <property type="entry name" value="beta and beta-prime subunits of DNA dependent RNA-polymerase"/>
    <property type="match status" value="1"/>
</dbReference>
<dbReference type="EC" id="2.7.7.6" evidence="5 18"/>
<feature type="region of interest" description="Disordered" evidence="19">
    <location>
        <begin position="130"/>
        <end position="157"/>
    </location>
</feature>
<evidence type="ECO:0000313" key="26">
    <source>
        <dbReference type="EMBL" id="SBS89200.1"/>
    </source>
</evidence>
<evidence type="ECO:0000259" key="24">
    <source>
        <dbReference type="Pfam" id="PF04565"/>
    </source>
</evidence>
<dbReference type="Proteomes" id="UP000078597">
    <property type="component" value="Unassembled WGS sequence"/>
</dbReference>
<dbReference type="Pfam" id="PF04563">
    <property type="entry name" value="RNA_pol_Rpb2_1"/>
    <property type="match status" value="1"/>
</dbReference>
<dbReference type="InterPro" id="IPR007641">
    <property type="entry name" value="RNA_pol_Rpb2_7"/>
</dbReference>
<dbReference type="GO" id="GO:0006351">
    <property type="term" value="P:DNA-templated transcription"/>
    <property type="evidence" value="ECO:0007669"/>
    <property type="project" value="InterPro"/>
</dbReference>
<dbReference type="Gene3D" id="3.90.1110.10">
    <property type="entry name" value="RNA polymerase Rpb2, domain 2"/>
    <property type="match status" value="1"/>
</dbReference>
<dbReference type="InterPro" id="IPR037033">
    <property type="entry name" value="DNA-dir_RNAP_su2_hyb_sf"/>
</dbReference>
<evidence type="ECO:0000256" key="13">
    <source>
        <dbReference type="ARBA" id="ARBA00022833"/>
    </source>
</evidence>
<evidence type="ECO:0000256" key="10">
    <source>
        <dbReference type="ARBA" id="ARBA00022695"/>
    </source>
</evidence>
<feature type="region of interest" description="Disordered" evidence="19">
    <location>
        <begin position="1112"/>
        <end position="1134"/>
    </location>
</feature>
<evidence type="ECO:0000256" key="7">
    <source>
        <dbReference type="ARBA" id="ARBA00022478"/>
    </source>
</evidence>
<dbReference type="GO" id="GO:0005634">
    <property type="term" value="C:nucleus"/>
    <property type="evidence" value="ECO:0007669"/>
    <property type="project" value="UniProtKB-SubCell"/>
</dbReference>
<keyword evidence="10 18" id="KW-0548">Nucleotidyltransferase</keyword>
<gene>
    <name evidence="26" type="ORF">PMALA_025170</name>
</gene>
<evidence type="ECO:0000256" key="17">
    <source>
        <dbReference type="ARBA" id="ARBA00026088"/>
    </source>
</evidence>
<dbReference type="PROSITE" id="PS01166">
    <property type="entry name" value="RNA_POL_BETA"/>
    <property type="match status" value="1"/>
</dbReference>
<evidence type="ECO:0000259" key="22">
    <source>
        <dbReference type="Pfam" id="PF04561"/>
    </source>
</evidence>
<evidence type="ECO:0000259" key="25">
    <source>
        <dbReference type="Pfam" id="PF04566"/>
    </source>
</evidence>
<evidence type="ECO:0000256" key="15">
    <source>
        <dbReference type="ARBA" id="ARBA00023163"/>
    </source>
</evidence>
<evidence type="ECO:0000256" key="3">
    <source>
        <dbReference type="ARBA" id="ARBA00004467"/>
    </source>
</evidence>
<evidence type="ECO:0000313" key="27">
    <source>
        <dbReference type="Proteomes" id="UP000078597"/>
    </source>
</evidence>
<dbReference type="InterPro" id="IPR007642">
    <property type="entry name" value="RNA_pol_Rpb2_2"/>
</dbReference>
<comment type="similarity">
    <text evidence="4 18">Belongs to the RNA polymerase beta chain family.</text>
</comment>
<dbReference type="InterPro" id="IPR007120">
    <property type="entry name" value="DNA-dir_RNAP_su2_dom"/>
</dbReference>
<dbReference type="InterPro" id="IPR007645">
    <property type="entry name" value="RNA_pol_Rpb2_3"/>
</dbReference>
<dbReference type="Pfam" id="PF04561">
    <property type="entry name" value="RNA_pol_Rpb2_2"/>
    <property type="match status" value="1"/>
</dbReference>
<evidence type="ECO:0000259" key="21">
    <source>
        <dbReference type="Pfam" id="PF04560"/>
    </source>
</evidence>
<dbReference type="GO" id="GO:0008270">
    <property type="term" value="F:zinc ion binding"/>
    <property type="evidence" value="ECO:0007669"/>
    <property type="project" value="UniProtKB-KW"/>
</dbReference>
<feature type="compositionally biased region" description="Low complexity" evidence="19">
    <location>
        <begin position="1112"/>
        <end position="1131"/>
    </location>
</feature>
<evidence type="ECO:0000256" key="6">
    <source>
        <dbReference type="ARBA" id="ARBA00021955"/>
    </source>
</evidence>
<feature type="domain" description="RNA polymerase Rpb2" evidence="22">
    <location>
        <begin position="439"/>
        <end position="628"/>
    </location>
</feature>
<feature type="domain" description="DNA-directed RNA polymerase subunit 2 hybrid-binding" evidence="20">
    <location>
        <begin position="973"/>
        <end position="1096"/>
    </location>
</feature>
<proteinExistence type="inferred from homology"/>
<dbReference type="Pfam" id="PF04560">
    <property type="entry name" value="RNA_pol_Rpb2_7"/>
    <property type="match status" value="1"/>
</dbReference>
<evidence type="ECO:0000256" key="5">
    <source>
        <dbReference type="ARBA" id="ARBA00012418"/>
    </source>
</evidence>
<dbReference type="InterPro" id="IPR007121">
    <property type="entry name" value="RNA_pol_bsu_CS"/>
</dbReference>
<dbReference type="Gene3D" id="2.40.270.10">
    <property type="entry name" value="DNA-directed RNA polymerase, subunit 2, domain 6"/>
    <property type="match status" value="2"/>
</dbReference>
<dbReference type="Pfam" id="PF00562">
    <property type="entry name" value="RNA_pol_Rpb2_6"/>
    <property type="match status" value="2"/>
</dbReference>
<evidence type="ECO:0000256" key="9">
    <source>
        <dbReference type="ARBA" id="ARBA00022679"/>
    </source>
</evidence>
<dbReference type="GO" id="GO:0000428">
    <property type="term" value="C:DNA-directed RNA polymerase complex"/>
    <property type="evidence" value="ECO:0007669"/>
    <property type="project" value="UniProtKB-KW"/>
</dbReference>
<evidence type="ECO:0000256" key="1">
    <source>
        <dbReference type="ARBA" id="ARBA00004026"/>
    </source>
</evidence>
<comment type="subcellular location">
    <subcellularLocation>
        <location evidence="2">Nucleus</location>
    </subcellularLocation>
    <subcellularLocation>
        <location evidence="3">Plastid</location>
        <location evidence="3">Apicoplast</location>
    </subcellularLocation>
</comment>
<organism evidence="26 27">
    <name type="scientific">Plasmodium malariae</name>
    <dbReference type="NCBI Taxonomy" id="5858"/>
    <lineage>
        <taxon>Eukaryota</taxon>
        <taxon>Sar</taxon>
        <taxon>Alveolata</taxon>
        <taxon>Apicomplexa</taxon>
        <taxon>Aconoidasida</taxon>
        <taxon>Haemosporida</taxon>
        <taxon>Plasmodiidae</taxon>
        <taxon>Plasmodium</taxon>
        <taxon>Plasmodium (Plasmodium)</taxon>
    </lineage>
</organism>
<dbReference type="Gene3D" id="3.90.1070.20">
    <property type="match status" value="1"/>
</dbReference>
<keyword evidence="12" id="KW-0863">Zinc-finger</keyword>
<feature type="region of interest" description="Disordered" evidence="19">
    <location>
        <begin position="676"/>
        <end position="698"/>
    </location>
</feature>
<dbReference type="InterPro" id="IPR007646">
    <property type="entry name" value="RNA_pol_Rpb2_4"/>
</dbReference>
<comment type="subunit">
    <text evidence="17">In plastids the minimal PEP RNA polymerase catalytic core is composed of four subunits: alpha, beta, beta', and beta''. When a (nuclear-encoded) sigma factor is associated with the core the holoenzyme is formed, which can initiate transcription.</text>
</comment>
<evidence type="ECO:0000256" key="19">
    <source>
        <dbReference type="SAM" id="MobiDB-lite"/>
    </source>
</evidence>
<dbReference type="InterPro" id="IPR037034">
    <property type="entry name" value="RNA_pol_Rpb2_2_sf"/>
</dbReference>
<evidence type="ECO:0000256" key="12">
    <source>
        <dbReference type="ARBA" id="ARBA00022771"/>
    </source>
</evidence>
<feature type="domain" description="DNA-directed RNA polymerase subunit 2 hybrid-binding" evidence="20">
    <location>
        <begin position="1161"/>
        <end position="1413"/>
    </location>
</feature>
<dbReference type="GO" id="GO:0003899">
    <property type="term" value="F:DNA-directed RNA polymerase activity"/>
    <property type="evidence" value="ECO:0007669"/>
    <property type="project" value="UniProtKB-EC"/>
</dbReference>
<dbReference type="GO" id="GO:0003677">
    <property type="term" value="F:DNA binding"/>
    <property type="evidence" value="ECO:0007669"/>
    <property type="project" value="InterPro"/>
</dbReference>
<dbReference type="FunFam" id="3.90.1110.10:FF:000011">
    <property type="entry name" value="DNA-directed RNA polymerase subunit beta"/>
    <property type="match status" value="1"/>
</dbReference>
<evidence type="ECO:0000256" key="2">
    <source>
        <dbReference type="ARBA" id="ARBA00004123"/>
    </source>
</evidence>
<reference evidence="27" key="1">
    <citation type="submission" date="2016-05" db="EMBL/GenBank/DDBJ databases">
        <authorList>
            <person name="Naeem Raeece"/>
        </authorList>
    </citation>
    <scope>NUCLEOTIDE SEQUENCE [LARGE SCALE GENOMIC DNA]</scope>
</reference>
<feature type="domain" description="RNA polymerase beta subunit protrusion" evidence="23">
    <location>
        <begin position="290"/>
        <end position="670"/>
    </location>
</feature>
<dbReference type="FunFam" id="3.90.1100.10:FF:000013">
    <property type="entry name" value="DNA-directed RNA polymerase subunit beta"/>
    <property type="match status" value="1"/>
</dbReference>
<protein>
    <recommendedName>
        <fullName evidence="6 18">DNA-directed RNA polymerase subunit beta</fullName>
        <ecNumber evidence="5 18">2.7.7.6</ecNumber>
    </recommendedName>
</protein>
<dbReference type="CDD" id="cd00653">
    <property type="entry name" value="RNA_pol_B_RPB2"/>
    <property type="match status" value="1"/>
</dbReference>
<sequence length="1503" mass="171898">MKRVINIKAKKKCAKIEANANEFYEYKGDTTDNGHEQKVNSIKIKGENVEVGVEVEEIKEIKEINDGKEKIKSSAVTTGTLCENVLEENLKMKLTKMDVSDRVEYDDSYSGGHNCSNSSSIKCSLNLHANRSNDDDQNEYTNAERGEEKAPNGTNSNIKKLDNIRIENNISNQSYLVNEEDNVYCYNEVKSEDGNHKRFKGECIKRKIEEMKKEMKEGTKESVKTEVTYNSSYCDNDFSSITNLNDVEKEFAGLVVKNKKHNKNIYEKSKSINNLNEKWKLLPAYLKVKGLVKQHIESYNYFIKREIKTIMNATTNKIIKSDIDEHFYVEFLDISVGRPSVEENMIETKLTPQICRQRDLTYSAPIYVDVEYVKGNSIVTKSNVEIGRLPVMLRSDICVLNNKNEEELMKLGECPYDPGGYFIVKGTERVLLMQEQLSKNRIIVEMDIKHNICATITSTTAESKSRCAIVYKNSKLYLKHNSFIEDIGVCIILKAMGYETDQEIFQMIGSHRNYMNGILLSLYELYTENIKTNLDALLYIGKKIRPRLLAKGFFSSMKEKQVKNEKDIIEEGLDFLSRVLLSHIQQKSKYDFRNKARCICLMIRRVLDSANNQNELDDKDYYGNKRLELAGQLISLLFEDLYKRFYFTLKKQIDQTLSKYMQSSYNSKMRNNNASGYINSSGSSNINNNNNSSSYSSNLNDNYPDVFRNLPKDIITRGMQTAISTGNWNIKRFKMEKSGVSQVLSRLSFIACIGMMTRLNSQFEKGRKVSGPRALQPSQWGVLCPCDTPEGESCGLVKNLALMTHVTNDNENNKNLIEILYTLGVEDSDSLTGEEIYKEGVFFVILNGILLGVHKRPQRFMQRIRYLRRYGKIGEFVSIYDNFLHNAIYISTDGGRLCRPLIIVENGKCKLLPDHIKALENGKINFFDLLKSSVIEWIDVNEQNNLLIALNEEDISSSTTHLEIDPLTILGVVAGLIPYPNHNQSPRNTYQCAMGKQAIGAIGYNQFVRYDTLLYLLVYPQKPLVKSKTIEFINFEKLPAGQNAIVAVMSFCGYDIEDAIVLNRSSIDRGFGRCMSMRKHSVELKKYFNGSNDIVLPSPLIINKIQKEKQHQQQYQSQHQSQHQSQLQPIQGSEEGTKLTKMNNNLLRVKNNTNAQILADIRREEESTRIAYKDMKKYHSLDIDGVASIGYMLKEGQVYVNKYSPKNIKDHVKDTSKIDINDFKLNEIKYKSVYPSYIDKIIFTENSEGLKIYKIIMRQTRLPELGDKFSSRHGQKGVVGLLVNQEDMPFTESGICPDLIMNPHGFPSRMTVGKLLELVASKSAVMDGEFKYGSIFSGTPFEEIAKILFRYGFNCSSKELLYSGLTGEPLETYIFMGPIYYQKLKHMVQDKIHARARGPRQLLTRQPTEGRSKEGGLRLGEMERDCLIAYGVSNLLLERLMLSSDVCDVYICEDCGIMGYDLFCTFCKKYDKNVVVKMPYACKLLFQELQTMNVFPKIIVKES</sequence>
<dbReference type="FunFam" id="2.40.270.10:FF:000006">
    <property type="entry name" value="DNA-directed RNA polymerase subunit beta"/>
    <property type="match status" value="1"/>
</dbReference>
<name>A0A1A8WBU5_PLAMA</name>
<dbReference type="FunFam" id="3.90.1070.20:FF:000002">
    <property type="entry name" value="DNA-directed RNA polymerase subunit beta"/>
    <property type="match status" value="1"/>
</dbReference>
<keyword evidence="14" id="KW-0933">Apicoplast</keyword>
<evidence type="ECO:0000256" key="16">
    <source>
        <dbReference type="ARBA" id="ARBA00023242"/>
    </source>
</evidence>
<keyword evidence="8" id="KW-0934">Plastid</keyword>
<keyword evidence="11" id="KW-0479">Metal-binding</keyword>
<dbReference type="Pfam" id="PF04566">
    <property type="entry name" value="RNA_pol_Rpb2_4"/>
    <property type="match status" value="1"/>
</dbReference>
<evidence type="ECO:0000256" key="18">
    <source>
        <dbReference type="RuleBase" id="RU363031"/>
    </source>
</evidence>
<keyword evidence="15 18" id="KW-0804">Transcription</keyword>
<evidence type="ECO:0000256" key="4">
    <source>
        <dbReference type="ARBA" id="ARBA00006835"/>
    </source>
</evidence>
<dbReference type="InterPro" id="IPR007644">
    <property type="entry name" value="RNA_pol_bsu_protrusion"/>
</dbReference>
<keyword evidence="16" id="KW-0539">Nucleus</keyword>
<evidence type="ECO:0000256" key="14">
    <source>
        <dbReference type="ARBA" id="ARBA00022887"/>
    </source>
</evidence>
<dbReference type="VEuPathDB" id="PlasmoDB:PmUG01_13016600"/>
<evidence type="ECO:0000259" key="20">
    <source>
        <dbReference type="Pfam" id="PF00562"/>
    </source>
</evidence>
<dbReference type="GO" id="GO:0032549">
    <property type="term" value="F:ribonucleoside binding"/>
    <property type="evidence" value="ECO:0007669"/>
    <property type="project" value="InterPro"/>
</dbReference>
<feature type="domain" description="RNA polymerase Rpb2" evidence="24">
    <location>
        <begin position="742"/>
        <end position="806"/>
    </location>
</feature>
<evidence type="ECO:0000256" key="8">
    <source>
        <dbReference type="ARBA" id="ARBA00022640"/>
    </source>
</evidence>
<keyword evidence="7 18" id="KW-0240">DNA-directed RNA polymerase</keyword>
<dbReference type="FunFam" id="2.40.270.10:FF:000011">
    <property type="entry name" value="DNA-directed RNA polymerase subunit beta"/>
    <property type="match status" value="1"/>
</dbReference>
<dbReference type="Gene3D" id="3.90.1800.10">
    <property type="entry name" value="RNA polymerase alpha subunit dimerisation domain"/>
    <property type="match status" value="1"/>
</dbReference>
<dbReference type="GO" id="GO:0020011">
    <property type="term" value="C:apicoplast"/>
    <property type="evidence" value="ECO:0007669"/>
    <property type="project" value="UniProtKB-SubCell"/>
</dbReference>
<feature type="domain" description="RNA polymerase Rpb2" evidence="21">
    <location>
        <begin position="1415"/>
        <end position="1500"/>
    </location>
</feature>
<dbReference type="EMBL" id="FLQW01001351">
    <property type="protein sequence ID" value="SBS89200.1"/>
    <property type="molecule type" value="Genomic_DNA"/>
</dbReference>
<accession>A0A1A8WBU5</accession>
<dbReference type="PANTHER" id="PTHR20856">
    <property type="entry name" value="DNA-DIRECTED RNA POLYMERASE I SUBUNIT 2"/>
    <property type="match status" value="1"/>
</dbReference>
<dbReference type="Gene3D" id="3.90.1100.10">
    <property type="match status" value="1"/>
</dbReference>
<evidence type="ECO:0000256" key="11">
    <source>
        <dbReference type="ARBA" id="ARBA00022723"/>
    </source>
</evidence>
<keyword evidence="9 18" id="KW-0808">Transferase</keyword>
<dbReference type="Pfam" id="PF04565">
    <property type="entry name" value="RNA_pol_Rpb2_3"/>
    <property type="match status" value="1"/>
</dbReference>
<comment type="function">
    <text evidence="1 18">DNA-dependent RNA polymerase catalyzes the transcription of DNA into RNA using the four ribonucleoside triphosphates as substrates.</text>
</comment>
<evidence type="ECO:0000259" key="23">
    <source>
        <dbReference type="Pfam" id="PF04563"/>
    </source>
</evidence>
<feature type="domain" description="RNA polymerase Rpb2" evidence="25">
    <location>
        <begin position="844"/>
        <end position="905"/>
    </location>
</feature>